<accession>A0A4R4ZJ10</accession>
<dbReference type="GO" id="GO:0004527">
    <property type="term" value="F:exonuclease activity"/>
    <property type="evidence" value="ECO:0007669"/>
    <property type="project" value="UniProtKB-KW"/>
</dbReference>
<keyword evidence="3" id="KW-0378">Hydrolase</keyword>
<keyword evidence="3" id="KW-0540">Nuclease</keyword>
<dbReference type="Gene3D" id="3.60.10.10">
    <property type="entry name" value="Endonuclease/exonuclease/phosphatase"/>
    <property type="match status" value="1"/>
</dbReference>
<keyword evidence="3" id="KW-0269">Exonuclease</keyword>
<dbReference type="EMBL" id="SMKX01000049">
    <property type="protein sequence ID" value="TDD58593.1"/>
    <property type="molecule type" value="Genomic_DNA"/>
</dbReference>
<feature type="domain" description="Endonuclease/exonuclease/phosphatase" evidence="2">
    <location>
        <begin position="46"/>
        <end position="269"/>
    </location>
</feature>
<keyword evidence="1" id="KW-0732">Signal</keyword>
<organism evidence="3 4">
    <name type="scientific">Kribbella antibiotica</name>
    <dbReference type="NCBI Taxonomy" id="190195"/>
    <lineage>
        <taxon>Bacteria</taxon>
        <taxon>Bacillati</taxon>
        <taxon>Actinomycetota</taxon>
        <taxon>Actinomycetes</taxon>
        <taxon>Propionibacteriales</taxon>
        <taxon>Kribbellaceae</taxon>
        <taxon>Kribbella</taxon>
    </lineage>
</organism>
<comment type="caution">
    <text evidence="3">The sequence shown here is derived from an EMBL/GenBank/DDBJ whole genome shotgun (WGS) entry which is preliminary data.</text>
</comment>
<gene>
    <name evidence="3" type="ORF">E1263_18440</name>
</gene>
<evidence type="ECO:0000313" key="4">
    <source>
        <dbReference type="Proteomes" id="UP000295124"/>
    </source>
</evidence>
<dbReference type="AlphaFoldDB" id="A0A4R4ZJ10"/>
<proteinExistence type="predicted"/>
<sequence>MAPSRPFRPRSLVMIRRLLTAALAAIAVTGTLSAGPAAAAYSFGNLSFNLCGNKCNDGRLTVADEVVDSIITRSPRTATLQEVCAGQANRIRNQLAARDYQVIHVPTAHKCDDGTDYGIALVTRGTRDWYKVWTLPNPHGNEPRKMVCAMLSPQNFIACSTHIDFHGDGTRGAQVNAVAGILADYAAAGHPAFVGGDFNLTPTDDALDAMYRPAYGGGAVGTHTEANGCCTRGGPATGDGGNKIDYVFMKASAFTANSSDVVSTPNSDHKKLWANLTLN</sequence>
<reference evidence="3 4" key="1">
    <citation type="submission" date="2019-03" db="EMBL/GenBank/DDBJ databases">
        <title>Draft genome sequences of novel Actinobacteria.</title>
        <authorList>
            <person name="Sahin N."/>
            <person name="Ay H."/>
            <person name="Saygin H."/>
        </authorList>
    </citation>
    <scope>NUCLEOTIDE SEQUENCE [LARGE SCALE GENOMIC DNA]</scope>
    <source>
        <strain evidence="3 4">JCM 13523</strain>
    </source>
</reference>
<keyword evidence="4" id="KW-1185">Reference proteome</keyword>
<dbReference type="SUPFAM" id="SSF56219">
    <property type="entry name" value="DNase I-like"/>
    <property type="match status" value="1"/>
</dbReference>
<evidence type="ECO:0000313" key="3">
    <source>
        <dbReference type="EMBL" id="TDD58593.1"/>
    </source>
</evidence>
<dbReference type="Proteomes" id="UP000295124">
    <property type="component" value="Unassembled WGS sequence"/>
</dbReference>
<evidence type="ECO:0000259" key="2">
    <source>
        <dbReference type="Pfam" id="PF03372"/>
    </source>
</evidence>
<dbReference type="InterPro" id="IPR005135">
    <property type="entry name" value="Endo/exonuclease/phosphatase"/>
</dbReference>
<evidence type="ECO:0000256" key="1">
    <source>
        <dbReference type="SAM" id="SignalP"/>
    </source>
</evidence>
<dbReference type="GO" id="GO:0004519">
    <property type="term" value="F:endonuclease activity"/>
    <property type="evidence" value="ECO:0007669"/>
    <property type="project" value="UniProtKB-KW"/>
</dbReference>
<feature type="chain" id="PRO_5039510664" evidence="1">
    <location>
        <begin position="35"/>
        <end position="279"/>
    </location>
</feature>
<dbReference type="OrthoDB" id="155529at2"/>
<feature type="signal peptide" evidence="1">
    <location>
        <begin position="1"/>
        <end position="34"/>
    </location>
</feature>
<dbReference type="Pfam" id="PF03372">
    <property type="entry name" value="Exo_endo_phos"/>
    <property type="match status" value="1"/>
</dbReference>
<name>A0A4R4ZJ10_9ACTN</name>
<dbReference type="InterPro" id="IPR036691">
    <property type="entry name" value="Endo/exonu/phosph_ase_sf"/>
</dbReference>
<keyword evidence="3" id="KW-0255">Endonuclease</keyword>
<protein>
    <submittedName>
        <fullName evidence="3">Endonuclease/exonuclease/phosphatase family protein</fullName>
    </submittedName>
</protein>